<dbReference type="Pfam" id="PF10633">
    <property type="entry name" value="NPCBM_assoc"/>
    <property type="match status" value="1"/>
</dbReference>
<dbReference type="AlphaFoldDB" id="A0A372ITZ9"/>
<dbReference type="EMBL" id="QVQT01000001">
    <property type="protein sequence ID" value="RFU18386.1"/>
    <property type="molecule type" value="Genomic_DNA"/>
</dbReference>
<dbReference type="SUPFAM" id="SSF52317">
    <property type="entry name" value="Class I glutamine amidotransferase-like"/>
    <property type="match status" value="1"/>
</dbReference>
<dbReference type="OrthoDB" id="9759749at2"/>
<organism evidence="2 3">
    <name type="scientific">Paracidobacterium acidisoli</name>
    <dbReference type="NCBI Taxonomy" id="2303751"/>
    <lineage>
        <taxon>Bacteria</taxon>
        <taxon>Pseudomonadati</taxon>
        <taxon>Acidobacteriota</taxon>
        <taxon>Terriglobia</taxon>
        <taxon>Terriglobales</taxon>
        <taxon>Acidobacteriaceae</taxon>
        <taxon>Paracidobacterium</taxon>
    </lineage>
</organism>
<gene>
    <name evidence="2" type="ORF">D0Y96_02130</name>
</gene>
<feature type="domain" description="Alpha-galactosidase NEW3" evidence="1">
    <location>
        <begin position="659"/>
        <end position="713"/>
    </location>
</feature>
<dbReference type="InterPro" id="IPR003737">
    <property type="entry name" value="GlcNAc_PI_deacetylase-related"/>
</dbReference>
<name>A0A372ITZ9_9BACT</name>
<reference evidence="2 3" key="1">
    <citation type="submission" date="2018-08" db="EMBL/GenBank/DDBJ databases">
        <title>Acidipila sp. 4G-K13, an acidobacterium isolated from forest soil.</title>
        <authorList>
            <person name="Gao Z.-H."/>
            <person name="Qiu L.-H."/>
        </authorList>
    </citation>
    <scope>NUCLEOTIDE SEQUENCE [LARGE SCALE GENOMIC DNA]</scope>
    <source>
        <strain evidence="2 3">4G-K13</strain>
    </source>
</reference>
<dbReference type="SUPFAM" id="SSF102588">
    <property type="entry name" value="LmbE-like"/>
    <property type="match status" value="1"/>
</dbReference>
<evidence type="ECO:0000259" key="1">
    <source>
        <dbReference type="Pfam" id="PF10633"/>
    </source>
</evidence>
<dbReference type="InterPro" id="IPR018905">
    <property type="entry name" value="A-galactase_NEW3"/>
</dbReference>
<dbReference type="Gene3D" id="3.40.50.10320">
    <property type="entry name" value="LmbE-like"/>
    <property type="match status" value="1"/>
</dbReference>
<comment type="caution">
    <text evidence="2">The sequence shown here is derived from an EMBL/GenBank/DDBJ whole genome shotgun (WGS) entry which is preliminary data.</text>
</comment>
<dbReference type="Proteomes" id="UP000264702">
    <property type="component" value="Unassembled WGS sequence"/>
</dbReference>
<dbReference type="InterPro" id="IPR029062">
    <property type="entry name" value="Class_I_gatase-like"/>
</dbReference>
<proteinExistence type="predicted"/>
<dbReference type="InterPro" id="IPR024078">
    <property type="entry name" value="LmbE-like_dom_sf"/>
</dbReference>
<sequence length="975" mass="105562">MSRRDVRHLSDICGNPAYTHQEAGLTVPFRERATSLIRERIVAAALLLACPVAASSALHAQVVPWRTQIAASPDAQTLPEDRGADGLAQTLRKLDSRASLMMIVAHPDDEDGGMLALESRGLGTRTAILTLTRGEGGQNAMSADSYDALGLIRTNELLLADQYSGTEQYFSRVADYGFSKTIEEAHQQWGHDRVLYDVVHAIRLYRPLVLTSVFTGNITDGHGHHQVSGEMAQEAFKAAGDPSVFPDQIAAGLLPWSPLKVYERVPGFSIGPKGIFDYATNKWAPVRFYNYVDKQWSDTVPTANIEIPEGTRDPLLGESYLQIAREGWSMQKSQYGGGTPLLPGPFTVSYHRYGSLVPTTEKESSFFDGIDTSLAGIASLAHSGDTASLVAALNEIHQHVAAATAAYSPSAPAKIAPDLAAGYRLTQQLIATVNGSSLSAPDKTNIVHELTIKLAQFNTALAEALGLEVNALVTPRTDIGATTGFPSSPAEMPTTVSPGSQIDVRVHVTAAEPWGPSPEGLQLARTWLENPDGDHWPVTRIGSPGLDTAFSLSGDAVFHVEVPHNAQLTRPYFTRPDFSQPYYDIGDPKLLNLPFGPWPLAGWAEFHYQGATIRLGQVVQTVHRVHGIGGVYQPLAVLPQLSVSFAASAGVVPEAQENAPVPLTVTVRNNEQDNTDGDVHLNLPQGWTSDPAEARFHLASGAAQAVTFTLHPTALDEKAWPIQAVAHTGNYDFSEAVDTVGYPGLKPYYLYRPATYRLRAVDVKTAPGIRVGYVMGTGDDVPEALSAIGVPVHLLTDAELASGDLSHYDAIVVGIRAYSSRPELFAASHRLMEYVHNGGTMLVQYQSNEFPAPYPLTLGRNPEKVVNEHDPVTLLDPASPLFAWPNHITAADFDNWVEERGHSFLSSWASQYTPLTETHDPGQDPQRGGLLVAHEGRGTYIYLSFAVYRQLPEAVPGAYRLLANLISASKQPARH</sequence>
<keyword evidence="3" id="KW-1185">Reference proteome</keyword>
<dbReference type="Pfam" id="PF02585">
    <property type="entry name" value="PIG-L"/>
    <property type="match status" value="1"/>
</dbReference>
<accession>A0A372ITZ9</accession>
<protein>
    <submittedName>
        <fullName evidence="2">PIG-L family deacetylase</fullName>
    </submittedName>
</protein>
<evidence type="ECO:0000313" key="2">
    <source>
        <dbReference type="EMBL" id="RFU18386.1"/>
    </source>
</evidence>
<evidence type="ECO:0000313" key="3">
    <source>
        <dbReference type="Proteomes" id="UP000264702"/>
    </source>
</evidence>